<dbReference type="EMBL" id="LR699119">
    <property type="protein sequence ID" value="VVC75311.1"/>
    <property type="molecule type" value="Genomic_DNA"/>
</dbReference>
<protein>
    <submittedName>
        <fullName evidence="2">Effector protein hopD2</fullName>
    </submittedName>
</protein>
<proteinExistence type="predicted"/>
<dbReference type="RefSeq" id="WP_172622709.1">
    <property type="nucleotide sequence ID" value="NZ_LR699119.1"/>
</dbReference>
<evidence type="ECO:0000259" key="1">
    <source>
        <dbReference type="PROSITE" id="PS50056"/>
    </source>
</evidence>
<dbReference type="PANTHER" id="PTHR23339">
    <property type="entry name" value="TYROSINE SPECIFIC PROTEIN PHOSPHATASE AND DUAL SPECIFICITY PROTEIN PHOSPHATASE"/>
    <property type="match status" value="1"/>
</dbReference>
<dbReference type="InterPro" id="IPR000387">
    <property type="entry name" value="Tyr_Pase_dom"/>
</dbReference>
<reference evidence="2 3" key="1">
    <citation type="submission" date="2019-08" db="EMBL/GenBank/DDBJ databases">
        <authorList>
            <person name="Guy L."/>
        </authorList>
    </citation>
    <scope>NUCLEOTIDE SEQUENCE [LARGE SCALE GENOMIC DNA]</scope>
    <source>
        <strain evidence="2 3">SGT-108</strain>
    </source>
</reference>
<dbReference type="PROSITE" id="PS50056">
    <property type="entry name" value="TYR_PHOSPHATASE_2"/>
    <property type="match status" value="1"/>
</dbReference>
<dbReference type="PROSITE" id="PS00383">
    <property type="entry name" value="TYR_PHOSPHATASE_1"/>
    <property type="match status" value="1"/>
</dbReference>
<dbReference type="Proteomes" id="UP000324194">
    <property type="component" value="Chromosome 1"/>
</dbReference>
<gene>
    <name evidence="2" type="primary">hopD2_1</name>
    <name evidence="2" type="ORF">AQUSIP_06000</name>
</gene>
<sequence length="286" mass="32812">MAWARYSQPLLVMDMRNSPELPRHFRTTSDSLPLNVNITGLSELHIAGSGQFSRASLEKAARRLNVKRFTVIDLRQESHGLLNGNAVSWYGPRNAENAGKTPGEIENDQSRLLVDLGSQEIAVVNKILKKSENGEIAAVKPAEYMVHQTTTEEELVTGMGHKYKRIFVQDYHAPTNQQVDRFIAFVRNLPPNQWVYLHCRAGIGRTTVFMVMYDMMRNAKSVSLRDILARQKALGGKDLTQLPARNHFKYQLSVDRLNFIKRFYEYAQTNQDHFQTSWSQWLEKSD</sequence>
<dbReference type="InterPro" id="IPR016130">
    <property type="entry name" value="Tyr_Pase_AS"/>
</dbReference>
<dbReference type="Gene3D" id="3.30.70.1690">
    <property type="match status" value="1"/>
</dbReference>
<dbReference type="SMART" id="SM01301">
    <property type="entry name" value="PTPlike_phytase"/>
    <property type="match status" value="1"/>
</dbReference>
<organism evidence="2 3">
    <name type="scientific">Aquicella siphonis</name>
    <dbReference type="NCBI Taxonomy" id="254247"/>
    <lineage>
        <taxon>Bacteria</taxon>
        <taxon>Pseudomonadati</taxon>
        <taxon>Pseudomonadota</taxon>
        <taxon>Gammaproteobacteria</taxon>
        <taxon>Legionellales</taxon>
        <taxon>Coxiellaceae</taxon>
        <taxon>Aquicella</taxon>
    </lineage>
</organism>
<dbReference type="SUPFAM" id="SSF52799">
    <property type="entry name" value="(Phosphotyrosine protein) phosphatases II"/>
    <property type="match status" value="1"/>
</dbReference>
<feature type="domain" description="Tyrosine specific protein phosphatases" evidence="1">
    <location>
        <begin position="180"/>
        <end position="232"/>
    </location>
</feature>
<dbReference type="InterPro" id="IPR029021">
    <property type="entry name" value="Prot-tyrosine_phosphatase-like"/>
</dbReference>
<name>A0A5E4PG13_9COXI</name>
<dbReference type="Gene3D" id="3.90.190.10">
    <property type="entry name" value="Protein tyrosine phosphatase superfamily"/>
    <property type="match status" value="1"/>
</dbReference>
<dbReference type="AlphaFoldDB" id="A0A5E4PG13"/>
<accession>A0A5E4PG13</accession>
<evidence type="ECO:0000313" key="2">
    <source>
        <dbReference type="EMBL" id="VVC75311.1"/>
    </source>
</evidence>
<evidence type="ECO:0000313" key="3">
    <source>
        <dbReference type="Proteomes" id="UP000324194"/>
    </source>
</evidence>
<dbReference type="KEGG" id="asip:AQUSIP_06000"/>
<keyword evidence="3" id="KW-1185">Reference proteome</keyword>
<dbReference type="InterPro" id="IPR050561">
    <property type="entry name" value="PTP"/>
</dbReference>
<dbReference type="Pfam" id="PF14566">
    <property type="entry name" value="PTPlike_phytase"/>
    <property type="match status" value="1"/>
</dbReference>